<keyword evidence="5" id="KW-0963">Cytoplasm</keyword>
<evidence type="ECO:0000256" key="8">
    <source>
        <dbReference type="SAM" id="MobiDB-lite"/>
    </source>
</evidence>
<evidence type="ECO:0000256" key="7">
    <source>
        <dbReference type="ARBA" id="ARBA00045890"/>
    </source>
</evidence>
<evidence type="ECO:0000256" key="2">
    <source>
        <dbReference type="ARBA" id="ARBA00004496"/>
    </source>
</evidence>
<dbReference type="Pfam" id="PF03517">
    <property type="entry name" value="Voldacs"/>
    <property type="match status" value="1"/>
</dbReference>
<name>A0ABR1B0A3_POLSC</name>
<protein>
    <recommendedName>
        <fullName evidence="4">Methylosome subunit pICln</fullName>
    </recommendedName>
</protein>
<dbReference type="PANTHER" id="PTHR21399">
    <property type="entry name" value="CHLORIDE CONDUCTANCE REGULATORY PROTEIN ICLN"/>
    <property type="match status" value="1"/>
</dbReference>
<evidence type="ECO:0000256" key="6">
    <source>
        <dbReference type="ARBA" id="ARBA00023242"/>
    </source>
</evidence>
<comment type="similarity">
    <text evidence="3">Belongs to the pICln (TC 1.A.47) family.</text>
</comment>
<evidence type="ECO:0000313" key="10">
    <source>
        <dbReference type="Proteomes" id="UP001359485"/>
    </source>
</evidence>
<dbReference type="InterPro" id="IPR011993">
    <property type="entry name" value="PH-like_dom_sf"/>
</dbReference>
<dbReference type="PANTHER" id="PTHR21399:SF0">
    <property type="entry name" value="METHYLOSOME SUBUNIT PICLN"/>
    <property type="match status" value="1"/>
</dbReference>
<comment type="caution">
    <text evidence="9">The sequence shown here is derived from an EMBL/GenBank/DDBJ whole genome shotgun (WGS) entry which is preliminary data.</text>
</comment>
<dbReference type="InterPro" id="IPR003521">
    <property type="entry name" value="ICln"/>
</dbReference>
<sequence length="228" mass="25875">MVAITSFSEPPQQVRHREPNTTVYVNDNNLGKGTLYIAESQLSWCSDSGNGFSLEYPHISLHAISRDITAFPRECIFMMLDTDFNGERENNSSGDDDEQLDEPLSTEMRLVPDDKGMLDAMFNALNICQTLHPDPEDSVSDDGIFEDADEDVDDNFTVEETDSRLAGLRIRSRDERQYMGGILVDMDEDMEEDRVVGRVADISEEDMVEDNIFLDKEEEEEEDSTSHI</sequence>
<keyword evidence="6" id="KW-0539">Nucleus</keyword>
<proteinExistence type="inferred from homology"/>
<evidence type="ECO:0000256" key="4">
    <source>
        <dbReference type="ARBA" id="ARBA00015653"/>
    </source>
</evidence>
<evidence type="ECO:0000313" key="9">
    <source>
        <dbReference type="EMBL" id="KAK6632257.1"/>
    </source>
</evidence>
<feature type="region of interest" description="Disordered" evidence="8">
    <location>
        <begin position="207"/>
        <end position="228"/>
    </location>
</feature>
<dbReference type="InterPro" id="IPR039924">
    <property type="entry name" value="ICln/Lot5/Saf5"/>
</dbReference>
<evidence type="ECO:0000256" key="3">
    <source>
        <dbReference type="ARBA" id="ARBA00007054"/>
    </source>
</evidence>
<gene>
    <name evidence="9" type="ORF">RUM44_007298</name>
</gene>
<dbReference type="Proteomes" id="UP001359485">
    <property type="component" value="Unassembled WGS sequence"/>
</dbReference>
<dbReference type="EMBL" id="JAWJWF010000005">
    <property type="protein sequence ID" value="KAK6632257.1"/>
    <property type="molecule type" value="Genomic_DNA"/>
</dbReference>
<accession>A0ABR1B0A3</accession>
<keyword evidence="10" id="KW-1185">Reference proteome</keyword>
<evidence type="ECO:0000256" key="5">
    <source>
        <dbReference type="ARBA" id="ARBA00022490"/>
    </source>
</evidence>
<dbReference type="PRINTS" id="PR01348">
    <property type="entry name" value="ICLNCHANNEL"/>
</dbReference>
<reference evidence="9 10" key="1">
    <citation type="submission" date="2023-09" db="EMBL/GenBank/DDBJ databases">
        <title>Genomes of two closely related lineages of the louse Polyplax serrata with different host specificities.</title>
        <authorList>
            <person name="Martinu J."/>
            <person name="Tarabai H."/>
            <person name="Stefka J."/>
            <person name="Hypsa V."/>
        </authorList>
    </citation>
    <scope>NUCLEOTIDE SEQUENCE [LARGE SCALE GENOMIC DNA]</scope>
    <source>
        <strain evidence="9">98ZLc_SE</strain>
    </source>
</reference>
<comment type="function">
    <text evidence="7">Involved in both the assembly of spliceosomal snRNPs and the methylation of Sm proteins. Chaperone that regulates the assembly of spliceosomal U1, U2, U4 and U5 small nuclear ribonucleoproteins (snRNPs), the building blocks of the spliceosome, and thereby plays an important role in the splicing of cellular pre-mRNAs. Most spliceosomal snRNPs contain a common set of Sm proteins SNRPB, SNRPD1, SNRPD2, SNRPD3, SNRPE, SNRPF and SNRPG that assemble in a heptameric protein ring on the Sm site of the small nuclear RNA to form the core snRNP (Sm core). In the cytosol, the Sm proteins SNRPD1, SNRPD2, SNRPE, SNRPF and SNRPG are trapped in an inactive 6S pICln-Sm complex by the chaperone CLNS1A that controls the assembly of the core snRNP. Dissociation by the SMN complex of CLNS1A from the trapped Sm proteins and their transfer to an SMN-Sm complex triggers the assembly of core snRNPs and their transport to the nucleus.</text>
</comment>
<dbReference type="Gene3D" id="2.30.29.30">
    <property type="entry name" value="Pleckstrin-homology domain (PH domain)/Phosphotyrosine-binding domain (PTB)"/>
    <property type="match status" value="1"/>
</dbReference>
<feature type="compositionally biased region" description="Acidic residues" evidence="8">
    <location>
        <begin position="216"/>
        <end position="228"/>
    </location>
</feature>
<comment type="subcellular location">
    <subcellularLocation>
        <location evidence="2">Cytoplasm</location>
    </subcellularLocation>
    <subcellularLocation>
        <location evidence="1">Nucleus</location>
    </subcellularLocation>
</comment>
<organism evidence="9 10">
    <name type="scientific">Polyplax serrata</name>
    <name type="common">Common mouse louse</name>
    <dbReference type="NCBI Taxonomy" id="468196"/>
    <lineage>
        <taxon>Eukaryota</taxon>
        <taxon>Metazoa</taxon>
        <taxon>Ecdysozoa</taxon>
        <taxon>Arthropoda</taxon>
        <taxon>Hexapoda</taxon>
        <taxon>Insecta</taxon>
        <taxon>Pterygota</taxon>
        <taxon>Neoptera</taxon>
        <taxon>Paraneoptera</taxon>
        <taxon>Psocodea</taxon>
        <taxon>Troctomorpha</taxon>
        <taxon>Phthiraptera</taxon>
        <taxon>Anoplura</taxon>
        <taxon>Polyplacidae</taxon>
        <taxon>Polyplax</taxon>
    </lineage>
</organism>
<evidence type="ECO:0000256" key="1">
    <source>
        <dbReference type="ARBA" id="ARBA00004123"/>
    </source>
</evidence>